<reference evidence="2" key="1">
    <citation type="journal article" date="2023" name="Nat. Commun.">
        <title>Diploid and tetraploid genomes of Acorus and the evolution of monocots.</title>
        <authorList>
            <person name="Ma L."/>
            <person name="Liu K.W."/>
            <person name="Li Z."/>
            <person name="Hsiao Y.Y."/>
            <person name="Qi Y."/>
            <person name="Fu T."/>
            <person name="Tang G.D."/>
            <person name="Zhang D."/>
            <person name="Sun W.H."/>
            <person name="Liu D.K."/>
            <person name="Li Y."/>
            <person name="Chen G.Z."/>
            <person name="Liu X.D."/>
            <person name="Liao X.Y."/>
            <person name="Jiang Y.T."/>
            <person name="Yu X."/>
            <person name="Hao Y."/>
            <person name="Huang J."/>
            <person name="Zhao X.W."/>
            <person name="Ke S."/>
            <person name="Chen Y.Y."/>
            <person name="Wu W.L."/>
            <person name="Hsu J.L."/>
            <person name="Lin Y.F."/>
            <person name="Huang M.D."/>
            <person name="Li C.Y."/>
            <person name="Huang L."/>
            <person name="Wang Z.W."/>
            <person name="Zhao X."/>
            <person name="Zhong W.Y."/>
            <person name="Peng D.H."/>
            <person name="Ahmad S."/>
            <person name="Lan S."/>
            <person name="Zhang J.S."/>
            <person name="Tsai W.C."/>
            <person name="Van de Peer Y."/>
            <person name="Liu Z.J."/>
        </authorList>
    </citation>
    <scope>NUCLEOTIDE SEQUENCE</scope>
    <source>
        <strain evidence="2">CP</strain>
    </source>
</reference>
<name>A0AAV9EDN6_ACOCL</name>
<comment type="caution">
    <text evidence="2">The sequence shown here is derived from an EMBL/GenBank/DDBJ whole genome shotgun (WGS) entry which is preliminary data.</text>
</comment>
<gene>
    <name evidence="2" type="ORF">QJS10_CPA08g01911</name>
</gene>
<dbReference type="EMBL" id="JAUJYO010000008">
    <property type="protein sequence ID" value="KAK1311296.1"/>
    <property type="molecule type" value="Genomic_DNA"/>
</dbReference>
<organism evidence="2 3">
    <name type="scientific">Acorus calamus</name>
    <name type="common">Sweet flag</name>
    <dbReference type="NCBI Taxonomy" id="4465"/>
    <lineage>
        <taxon>Eukaryota</taxon>
        <taxon>Viridiplantae</taxon>
        <taxon>Streptophyta</taxon>
        <taxon>Embryophyta</taxon>
        <taxon>Tracheophyta</taxon>
        <taxon>Spermatophyta</taxon>
        <taxon>Magnoliopsida</taxon>
        <taxon>Liliopsida</taxon>
        <taxon>Acoraceae</taxon>
        <taxon>Acorus</taxon>
    </lineage>
</organism>
<evidence type="ECO:0000313" key="2">
    <source>
        <dbReference type="EMBL" id="KAK1311296.1"/>
    </source>
</evidence>
<accession>A0AAV9EDN6</accession>
<dbReference type="InterPro" id="IPR039307">
    <property type="entry name" value="LORELEI-like"/>
</dbReference>
<dbReference type="Pfam" id="PF26578">
    <property type="entry name" value="LLG1"/>
    <property type="match status" value="1"/>
</dbReference>
<sequence>MCPFVAEVNDLSNDCSQTMFSYINLNGGYYPGLFGSICHDGKDGLSCPALPPKSDNYSSNTAHIGRRFSPPLIVFSFSFALGVLCF</sequence>
<reference evidence="2" key="2">
    <citation type="submission" date="2023-06" db="EMBL/GenBank/DDBJ databases">
        <authorList>
            <person name="Ma L."/>
            <person name="Liu K.-W."/>
            <person name="Li Z."/>
            <person name="Hsiao Y.-Y."/>
            <person name="Qi Y."/>
            <person name="Fu T."/>
            <person name="Tang G."/>
            <person name="Zhang D."/>
            <person name="Sun W.-H."/>
            <person name="Liu D.-K."/>
            <person name="Li Y."/>
            <person name="Chen G.-Z."/>
            <person name="Liu X.-D."/>
            <person name="Liao X.-Y."/>
            <person name="Jiang Y.-T."/>
            <person name="Yu X."/>
            <person name="Hao Y."/>
            <person name="Huang J."/>
            <person name="Zhao X.-W."/>
            <person name="Ke S."/>
            <person name="Chen Y.-Y."/>
            <person name="Wu W.-L."/>
            <person name="Hsu J.-L."/>
            <person name="Lin Y.-F."/>
            <person name="Huang M.-D."/>
            <person name="Li C.-Y."/>
            <person name="Huang L."/>
            <person name="Wang Z.-W."/>
            <person name="Zhao X."/>
            <person name="Zhong W.-Y."/>
            <person name="Peng D.-H."/>
            <person name="Ahmad S."/>
            <person name="Lan S."/>
            <person name="Zhang J.-S."/>
            <person name="Tsai W.-C."/>
            <person name="Van De Peer Y."/>
            <person name="Liu Z.-J."/>
        </authorList>
    </citation>
    <scope>NUCLEOTIDE SEQUENCE</scope>
    <source>
        <strain evidence="2">CP</strain>
        <tissue evidence="2">Leaves</tissue>
    </source>
</reference>
<feature type="domain" description="GPI-anchored protein LLG1-like" evidence="1">
    <location>
        <begin position="1"/>
        <end position="45"/>
    </location>
</feature>
<proteinExistence type="predicted"/>
<evidence type="ECO:0000259" key="1">
    <source>
        <dbReference type="Pfam" id="PF26578"/>
    </source>
</evidence>
<protein>
    <recommendedName>
        <fullName evidence="1">GPI-anchored protein LLG1-like domain-containing protein</fullName>
    </recommendedName>
</protein>
<keyword evidence="3" id="KW-1185">Reference proteome</keyword>
<dbReference type="Proteomes" id="UP001180020">
    <property type="component" value="Unassembled WGS sequence"/>
</dbReference>
<dbReference type="PANTHER" id="PTHR31533:SF35">
    <property type="entry name" value="GPI-ANCHORED PROTEIN LLG2-RELATED"/>
    <property type="match status" value="1"/>
</dbReference>
<dbReference type="AlphaFoldDB" id="A0AAV9EDN6"/>
<dbReference type="InterPro" id="IPR058888">
    <property type="entry name" value="LLG1-like"/>
</dbReference>
<dbReference type="PANTHER" id="PTHR31533">
    <property type="entry name" value="GPI-ANCHORED PROTEIN LLG1-RELATED-RELATED"/>
    <property type="match status" value="1"/>
</dbReference>
<evidence type="ECO:0000313" key="3">
    <source>
        <dbReference type="Proteomes" id="UP001180020"/>
    </source>
</evidence>